<keyword evidence="3 6" id="KW-0812">Transmembrane</keyword>
<comment type="caution">
    <text evidence="7">The sequence shown here is derived from an EMBL/GenBank/DDBJ whole genome shotgun (WGS) entry which is preliminary data.</text>
</comment>
<evidence type="ECO:0000256" key="6">
    <source>
        <dbReference type="SAM" id="Phobius"/>
    </source>
</evidence>
<organism evidence="7 8">
    <name type="scientific">Kineosporia corallincola</name>
    <dbReference type="NCBI Taxonomy" id="2835133"/>
    <lineage>
        <taxon>Bacteria</taxon>
        <taxon>Bacillati</taxon>
        <taxon>Actinomycetota</taxon>
        <taxon>Actinomycetes</taxon>
        <taxon>Kineosporiales</taxon>
        <taxon>Kineosporiaceae</taxon>
        <taxon>Kineosporia</taxon>
    </lineage>
</organism>
<evidence type="ECO:0000256" key="5">
    <source>
        <dbReference type="ARBA" id="ARBA00023136"/>
    </source>
</evidence>
<accession>A0ABS5TEF7</accession>
<protein>
    <recommendedName>
        <fullName evidence="9">O-antigen/teichoic acid export membrane protein</fullName>
    </recommendedName>
</protein>
<dbReference type="RefSeq" id="WP_214155769.1">
    <property type="nucleotide sequence ID" value="NZ_JAHBAY010000004.1"/>
</dbReference>
<dbReference type="PANTHER" id="PTHR30250">
    <property type="entry name" value="PST FAMILY PREDICTED COLANIC ACID TRANSPORTER"/>
    <property type="match status" value="1"/>
</dbReference>
<feature type="transmembrane region" description="Helical" evidence="6">
    <location>
        <begin position="285"/>
        <end position="311"/>
    </location>
</feature>
<evidence type="ECO:0008006" key="9">
    <source>
        <dbReference type="Google" id="ProtNLM"/>
    </source>
</evidence>
<dbReference type="PANTHER" id="PTHR30250:SF11">
    <property type="entry name" value="O-ANTIGEN TRANSPORTER-RELATED"/>
    <property type="match status" value="1"/>
</dbReference>
<name>A0ABS5TEF7_9ACTN</name>
<keyword evidence="2" id="KW-1003">Cell membrane</keyword>
<dbReference type="InterPro" id="IPR050833">
    <property type="entry name" value="Poly_Biosynth_Transport"/>
</dbReference>
<gene>
    <name evidence="7" type="ORF">KIH74_11085</name>
</gene>
<evidence type="ECO:0000256" key="3">
    <source>
        <dbReference type="ARBA" id="ARBA00022692"/>
    </source>
</evidence>
<feature type="transmembrane region" description="Helical" evidence="6">
    <location>
        <begin position="323"/>
        <end position="347"/>
    </location>
</feature>
<comment type="subcellular location">
    <subcellularLocation>
        <location evidence="1">Cell membrane</location>
        <topology evidence="1">Multi-pass membrane protein</topology>
    </subcellularLocation>
</comment>
<feature type="transmembrane region" description="Helical" evidence="6">
    <location>
        <begin position="215"/>
        <end position="243"/>
    </location>
</feature>
<evidence type="ECO:0000256" key="4">
    <source>
        <dbReference type="ARBA" id="ARBA00022989"/>
    </source>
</evidence>
<feature type="transmembrane region" description="Helical" evidence="6">
    <location>
        <begin position="385"/>
        <end position="405"/>
    </location>
</feature>
<evidence type="ECO:0000256" key="1">
    <source>
        <dbReference type="ARBA" id="ARBA00004651"/>
    </source>
</evidence>
<sequence>MTDQKASVSFGRQLLRNTGMLMGTSLIGQAAFALLFVVMARANSPAELGTAMACYGVCLIIGDAADFGSTPRTLRDAAARKIDDAGIQNLFDTRNLLVLGVALLWLLSTPWTPLDLVESLAVAVFTVLRVNEVAVQGLLQSNEQFLDASRVTVAERAMTLLVGGILIFSGCPAVLAFFAALSTGALTGLLLARSRCRRAVSLRIGFQALRQLGPYLAYGKVFALSGLITNFLMLDAVIITVLAGAEQAGFFAIGARLTGPFGVVSTSLGSALTPRVSAVSDRRNLFRGLLVAAGITLGVTAVALGVVFLAAGHLVDLLFGSEYTSSVVVVRAYALAGIVVSATQPLASYLQASGRATGTAWALTLGVSTHLALVAYGSAVDGAAGAARGYLFANLLVLVLLGLLLRTGGREEKMPEDGPAAPAPAPAIDLATLNDDTGTARVR</sequence>
<feature type="transmembrane region" description="Helical" evidence="6">
    <location>
        <begin position="359"/>
        <end position="379"/>
    </location>
</feature>
<keyword evidence="8" id="KW-1185">Reference proteome</keyword>
<keyword evidence="5 6" id="KW-0472">Membrane</keyword>
<proteinExistence type="predicted"/>
<keyword evidence="4 6" id="KW-1133">Transmembrane helix</keyword>
<evidence type="ECO:0000313" key="7">
    <source>
        <dbReference type="EMBL" id="MBT0769467.1"/>
    </source>
</evidence>
<reference evidence="7 8" key="1">
    <citation type="submission" date="2021-05" db="EMBL/GenBank/DDBJ databases">
        <title>Kineosporia and Streptomyces sp. nov. two new marine actinobacteria isolated from Coral.</title>
        <authorList>
            <person name="Buangrab K."/>
            <person name="Sutthacheep M."/>
            <person name="Yeemin T."/>
            <person name="Harunari E."/>
            <person name="Igarashi Y."/>
            <person name="Kanchanasin P."/>
            <person name="Tanasupawat S."/>
            <person name="Phongsopitanun W."/>
        </authorList>
    </citation>
    <scope>NUCLEOTIDE SEQUENCE [LARGE SCALE GENOMIC DNA]</scope>
    <source>
        <strain evidence="7 8">J2-2</strain>
    </source>
</reference>
<dbReference type="Proteomes" id="UP001197247">
    <property type="component" value="Unassembled WGS sequence"/>
</dbReference>
<evidence type="ECO:0000313" key="8">
    <source>
        <dbReference type="Proteomes" id="UP001197247"/>
    </source>
</evidence>
<dbReference type="EMBL" id="JAHBAY010000004">
    <property type="protein sequence ID" value="MBT0769467.1"/>
    <property type="molecule type" value="Genomic_DNA"/>
</dbReference>
<evidence type="ECO:0000256" key="2">
    <source>
        <dbReference type="ARBA" id="ARBA00022475"/>
    </source>
</evidence>
<feature type="transmembrane region" description="Helical" evidence="6">
    <location>
        <begin position="21"/>
        <end position="42"/>
    </location>
</feature>